<dbReference type="PANTHER" id="PTHR32303:SF4">
    <property type="entry name" value="QUINOPROTEIN GLUCOSE DEHYDROGENASE"/>
    <property type="match status" value="1"/>
</dbReference>
<dbReference type="EMBL" id="CP120682">
    <property type="protein sequence ID" value="WKN34746.1"/>
    <property type="molecule type" value="Genomic_DNA"/>
</dbReference>
<dbReference type="InterPro" id="IPR009056">
    <property type="entry name" value="Cyt_c-like_dom"/>
</dbReference>
<dbReference type="GO" id="GO:0046872">
    <property type="term" value="F:metal ion binding"/>
    <property type="evidence" value="ECO:0007669"/>
    <property type="project" value="UniProtKB-KW"/>
</dbReference>
<name>A0AA49GJC5_9BACT</name>
<keyword evidence="3 8" id="KW-0349">Heme</keyword>
<evidence type="ECO:0000259" key="10">
    <source>
        <dbReference type="PROSITE" id="PS51007"/>
    </source>
</evidence>
<dbReference type="InterPro" id="IPR002372">
    <property type="entry name" value="PQQ_rpt_dom"/>
</dbReference>
<evidence type="ECO:0000256" key="7">
    <source>
        <dbReference type="ARBA" id="ARBA00023004"/>
    </source>
</evidence>
<evidence type="ECO:0000313" key="11">
    <source>
        <dbReference type="EMBL" id="WKN34746.1"/>
    </source>
</evidence>
<dbReference type="Pfam" id="PF01011">
    <property type="entry name" value="PQQ"/>
    <property type="match status" value="2"/>
</dbReference>
<dbReference type="InterPro" id="IPR017511">
    <property type="entry name" value="PQQ_mDH"/>
</dbReference>
<evidence type="ECO:0000256" key="2">
    <source>
        <dbReference type="ARBA" id="ARBA00008156"/>
    </source>
</evidence>
<proteinExistence type="inferred from homology"/>
<feature type="signal peptide" evidence="9">
    <location>
        <begin position="1"/>
        <end position="20"/>
    </location>
</feature>
<dbReference type="GO" id="GO:0016614">
    <property type="term" value="F:oxidoreductase activity, acting on CH-OH group of donors"/>
    <property type="evidence" value="ECO:0007669"/>
    <property type="project" value="InterPro"/>
</dbReference>
<evidence type="ECO:0000256" key="9">
    <source>
        <dbReference type="SAM" id="SignalP"/>
    </source>
</evidence>
<feature type="chain" id="PRO_5041453181" evidence="9">
    <location>
        <begin position="21"/>
        <end position="717"/>
    </location>
</feature>
<dbReference type="SMART" id="SM00564">
    <property type="entry name" value="PQQ"/>
    <property type="match status" value="6"/>
</dbReference>
<dbReference type="AlphaFoldDB" id="A0AA49GJC5"/>
<dbReference type="SUPFAM" id="SSF46626">
    <property type="entry name" value="Cytochrome c"/>
    <property type="match status" value="1"/>
</dbReference>
<dbReference type="InterPro" id="IPR011047">
    <property type="entry name" value="Quinoprotein_ADH-like_sf"/>
</dbReference>
<comment type="similarity">
    <text evidence="2">Belongs to the bacterial PQQ dehydrogenase family.</text>
</comment>
<evidence type="ECO:0000256" key="6">
    <source>
        <dbReference type="ARBA" id="ARBA00023002"/>
    </source>
</evidence>
<comment type="cofactor">
    <cofactor evidence="1">
        <name>pyrroloquinoline quinone</name>
        <dbReference type="ChEBI" id="CHEBI:58442"/>
    </cofactor>
</comment>
<dbReference type="PANTHER" id="PTHR32303">
    <property type="entry name" value="QUINOPROTEIN ALCOHOL DEHYDROGENASE (CYTOCHROME C)"/>
    <property type="match status" value="1"/>
</dbReference>
<feature type="domain" description="Cytochrome c" evidence="10">
    <location>
        <begin position="486"/>
        <end position="562"/>
    </location>
</feature>
<organism evidence="11">
    <name type="scientific">Roseihalotalea indica</name>
    <dbReference type="NCBI Taxonomy" id="2867963"/>
    <lineage>
        <taxon>Bacteria</taxon>
        <taxon>Pseudomonadati</taxon>
        <taxon>Bacteroidota</taxon>
        <taxon>Cytophagia</taxon>
        <taxon>Cytophagales</taxon>
        <taxon>Catalimonadaceae</taxon>
        <taxon>Roseihalotalea</taxon>
    </lineage>
</organism>
<keyword evidence="7 8" id="KW-0408">Iron</keyword>
<dbReference type="GO" id="GO:0048038">
    <property type="term" value="F:quinone binding"/>
    <property type="evidence" value="ECO:0007669"/>
    <property type="project" value="InterPro"/>
</dbReference>
<reference evidence="11" key="1">
    <citation type="journal article" date="2023" name="Comput. Struct. Biotechnol. J.">
        <title>Discovery of a novel marine Bacteroidetes with a rich repertoire of carbohydrate-active enzymes.</title>
        <authorList>
            <person name="Chen B."/>
            <person name="Liu G."/>
            <person name="Chen Q."/>
            <person name="Wang H."/>
            <person name="Liu L."/>
            <person name="Tang K."/>
        </authorList>
    </citation>
    <scope>NUCLEOTIDE SEQUENCE</scope>
    <source>
        <strain evidence="11">TK19036</strain>
    </source>
</reference>
<sequence length="717" mass="78391">MKQLAYLLLCAGLWCMQCTATQQSEMAVSGKASGDWPVYRGGKESNQYSPLDQITPENVNQLQVAWTYQTGDATDRSAIQCNPIMVDGTLYATSPQLKLFALDAATGQERWVFDPAQEWKGTGVNRGVTYWEEGEDRRIITSAGPYLYALNAATGELIPTFGTNGKIDLRENLGRDPEKLNVWMTAPGVIYQDMLIIGSALGEGYEASPGHIRAYNVRTGKLAWIFHTIPYPDEVGYETWEEDDWETVGGANAWSGLSLDEERGWVFAATGSGAFDFYGGQRVGQNLFANCVLALDARTGKRIWHYQTVHHDLWDYDHPSSPNLITVEHDGEQVEAVAQVTKTGFVYVLDRETGEPLFPIEERPMPGSDLLGESAWLTQPIPTKPPAFVRQSITAEELTPVSEEANQFARNWLGKLRNDGIFTPPTTRGSLQIPGTRGGAEWSGASFDPESGILYVNANELPNVITLQPVQDPLARQNDTKAQLASADMNGQTRYQLHCATCHGIGLEGQHGAIPALVDVSERLSEGEGKVLLSQGRGQMPSFSHLSDEEREAIVNYVWHYNPDRPTDNTALSGKVRYVHTGWNQFLDEDGYPAIAPPWGTLNAIDLNKGELLWQVPLGEFEELTEQGLPPTGTQNLGGCVATAGGLVFVGATMDEKIRAFDKQSGKILWEAKLPAGGYATPSIYELDGKQYIVIAAGGGGKCGTPSGDSYVAFTLP</sequence>
<dbReference type="GO" id="GO:0016020">
    <property type="term" value="C:membrane"/>
    <property type="evidence" value="ECO:0007669"/>
    <property type="project" value="InterPro"/>
</dbReference>
<dbReference type="SUPFAM" id="SSF50998">
    <property type="entry name" value="Quinoprotein alcohol dehydrogenase-like"/>
    <property type="match status" value="1"/>
</dbReference>
<evidence type="ECO:0000256" key="8">
    <source>
        <dbReference type="PROSITE-ProRule" id="PRU00433"/>
    </source>
</evidence>
<keyword evidence="5 9" id="KW-0732">Signal</keyword>
<evidence type="ECO:0000256" key="3">
    <source>
        <dbReference type="ARBA" id="ARBA00022617"/>
    </source>
</evidence>
<dbReference type="Gene3D" id="2.140.10.10">
    <property type="entry name" value="Quinoprotein alcohol dehydrogenase-like superfamily"/>
    <property type="match status" value="2"/>
</dbReference>
<dbReference type="Gene3D" id="1.10.760.10">
    <property type="entry name" value="Cytochrome c-like domain"/>
    <property type="match status" value="1"/>
</dbReference>
<protein>
    <submittedName>
        <fullName evidence="11">PQQ-binding-like beta-propeller repeat protein</fullName>
    </submittedName>
</protein>
<dbReference type="CDD" id="cd10280">
    <property type="entry name" value="PQQ_mGDH"/>
    <property type="match status" value="1"/>
</dbReference>
<dbReference type="PROSITE" id="PS51007">
    <property type="entry name" value="CYTC"/>
    <property type="match status" value="1"/>
</dbReference>
<evidence type="ECO:0000256" key="4">
    <source>
        <dbReference type="ARBA" id="ARBA00022723"/>
    </source>
</evidence>
<accession>A0AA49GJC5</accession>
<keyword evidence="6" id="KW-0560">Oxidoreductase</keyword>
<dbReference type="InterPro" id="IPR036909">
    <property type="entry name" value="Cyt_c-like_dom_sf"/>
</dbReference>
<gene>
    <name evidence="11" type="ORF">K4G66_20435</name>
</gene>
<dbReference type="InterPro" id="IPR018391">
    <property type="entry name" value="PQQ_b-propeller_rpt"/>
</dbReference>
<evidence type="ECO:0000256" key="1">
    <source>
        <dbReference type="ARBA" id="ARBA00001931"/>
    </source>
</evidence>
<keyword evidence="4 8" id="KW-0479">Metal-binding</keyword>
<dbReference type="GO" id="GO:0020037">
    <property type="term" value="F:heme binding"/>
    <property type="evidence" value="ECO:0007669"/>
    <property type="project" value="InterPro"/>
</dbReference>
<reference evidence="11" key="2">
    <citation type="journal article" date="2024" name="Antonie Van Leeuwenhoek">
        <title>Roseihalotalea indica gen. nov., sp. nov., a halophilic Bacteroidetes from mesopelagic Southwest Indian Ocean with higher carbohydrate metabolic potential.</title>
        <authorList>
            <person name="Chen B."/>
            <person name="Zhang M."/>
            <person name="Lin D."/>
            <person name="Ye J."/>
            <person name="Tang K."/>
        </authorList>
    </citation>
    <scope>NUCLEOTIDE SEQUENCE</scope>
    <source>
        <strain evidence="11">TK19036</strain>
    </source>
</reference>
<evidence type="ECO:0000256" key="5">
    <source>
        <dbReference type="ARBA" id="ARBA00022729"/>
    </source>
</evidence>
<dbReference type="GO" id="GO:0009055">
    <property type="term" value="F:electron transfer activity"/>
    <property type="evidence" value="ECO:0007669"/>
    <property type="project" value="InterPro"/>
</dbReference>